<dbReference type="GO" id="GO:0051082">
    <property type="term" value="F:unfolded protein binding"/>
    <property type="evidence" value="ECO:0007669"/>
    <property type="project" value="TreeGrafter"/>
</dbReference>
<feature type="region of interest" description="Disordered" evidence="1">
    <location>
        <begin position="84"/>
        <end position="112"/>
    </location>
</feature>
<keyword evidence="3" id="KW-1185">Reference proteome</keyword>
<evidence type="ECO:0000256" key="1">
    <source>
        <dbReference type="SAM" id="MobiDB-lite"/>
    </source>
</evidence>
<dbReference type="PANTHER" id="PTHR46775">
    <property type="entry name" value="FLOCCULATION PROTEIN (DUF1296)"/>
    <property type="match status" value="1"/>
</dbReference>
<evidence type="ECO:0000313" key="3">
    <source>
        <dbReference type="Proteomes" id="UP001177003"/>
    </source>
</evidence>
<proteinExistence type="predicted"/>
<dbReference type="PANTHER" id="PTHR46775:SF1">
    <property type="entry name" value="FLOCCULATION PROTEIN (DUF1296)"/>
    <property type="match status" value="1"/>
</dbReference>
<organism evidence="2 3">
    <name type="scientific">Lactuca saligna</name>
    <name type="common">Willowleaf lettuce</name>
    <dbReference type="NCBI Taxonomy" id="75948"/>
    <lineage>
        <taxon>Eukaryota</taxon>
        <taxon>Viridiplantae</taxon>
        <taxon>Streptophyta</taxon>
        <taxon>Embryophyta</taxon>
        <taxon>Tracheophyta</taxon>
        <taxon>Spermatophyta</taxon>
        <taxon>Magnoliopsida</taxon>
        <taxon>eudicotyledons</taxon>
        <taxon>Gunneridae</taxon>
        <taxon>Pentapetalae</taxon>
        <taxon>asterids</taxon>
        <taxon>campanulids</taxon>
        <taxon>Asterales</taxon>
        <taxon>Asteraceae</taxon>
        <taxon>Cichorioideae</taxon>
        <taxon>Cichorieae</taxon>
        <taxon>Lactucinae</taxon>
        <taxon>Lactuca</taxon>
    </lineage>
</organism>
<accession>A0AA35V122</accession>
<feature type="compositionally biased region" description="Acidic residues" evidence="1">
    <location>
        <begin position="290"/>
        <end position="299"/>
    </location>
</feature>
<dbReference type="Gene3D" id="3.30.200.20">
    <property type="entry name" value="Phosphorylase Kinase, domain 1"/>
    <property type="match status" value="1"/>
</dbReference>
<evidence type="ECO:0000313" key="2">
    <source>
        <dbReference type="EMBL" id="CAI9259809.1"/>
    </source>
</evidence>
<name>A0AA35V122_LACSI</name>
<reference evidence="2" key="1">
    <citation type="submission" date="2023-04" db="EMBL/GenBank/DDBJ databases">
        <authorList>
            <person name="Vijverberg K."/>
            <person name="Xiong W."/>
            <person name="Schranz E."/>
        </authorList>
    </citation>
    <scope>NUCLEOTIDE SEQUENCE</scope>
</reference>
<gene>
    <name evidence="2" type="ORF">LSALG_LOCUS679</name>
</gene>
<sequence length="441" mass="48524">MSALQNLKDRGRAFVRALKLVYQFKIETPIPLSPLRSHAPLPLTFSFKTKETLDDSSSTGGPTSESLETEIFEDRLSQVRLCNQSGKGKKVDPWKSMKAGKKSGGSSGSRENIYLPLVPSKDPNSGCGLICVGDGAPGDELLPPPIRSSETNICTGSFGIVHCADWNGSDVAVTILLEQDFHLENLYEKTRRKVKRQLSPYPFPGLHQIIIIGCNKQLDLKKEDELEKKLKESHISDDKHVIIPNHLHVPEAEKLGFCFGSFDAIFGFNKTPSNSNGPVAMTMSEKTSEASEEADETIEDQMQSRNENADGEEDHLEQPTTSSSNVPKNLPTEGDMSLNAGPECRESKQETSSSSSSLPTPSHQYPAVHTSPNPNFSFGFMAPMIGSQVTSFENTKSQAHDASHVPSFVVQQPFDPASYYAHLYRESDGRMSPFHSTTKYN</sequence>
<dbReference type="EMBL" id="OX465086">
    <property type="protein sequence ID" value="CAI9259809.1"/>
    <property type="molecule type" value="Genomic_DNA"/>
</dbReference>
<feature type="region of interest" description="Disordered" evidence="1">
    <location>
        <begin position="270"/>
        <end position="370"/>
    </location>
</feature>
<dbReference type="Proteomes" id="UP001177003">
    <property type="component" value="Chromosome 0"/>
</dbReference>
<dbReference type="AlphaFoldDB" id="A0AA35V122"/>
<protein>
    <submittedName>
        <fullName evidence="2">Uncharacterized protein</fullName>
    </submittedName>
</protein>
<feature type="compositionally biased region" description="Polar residues" evidence="1">
    <location>
        <begin position="318"/>
        <end position="327"/>
    </location>
</feature>
<dbReference type="InterPro" id="IPR044277">
    <property type="entry name" value="GIP1"/>
</dbReference>